<dbReference type="PANTHER" id="PTHR36368:SF1">
    <property type="entry name" value="ATP-DEPENDENT CASEINOLYTIC PROTEASE_CROTONASE FAMILY PROTEIN"/>
    <property type="match status" value="1"/>
</dbReference>
<reference evidence="2" key="1">
    <citation type="journal article" date="2021" name="Nat. Commun.">
        <title>Genomic analyses provide insights into spinach domestication and the genetic basis of agronomic traits.</title>
        <authorList>
            <person name="Cai X."/>
            <person name="Sun X."/>
            <person name="Xu C."/>
            <person name="Sun H."/>
            <person name="Wang X."/>
            <person name="Ge C."/>
            <person name="Zhang Z."/>
            <person name="Wang Q."/>
            <person name="Fei Z."/>
            <person name="Jiao C."/>
            <person name="Wang Q."/>
        </authorList>
    </citation>
    <scope>NUCLEOTIDE SEQUENCE [LARGE SCALE GENOMIC DNA]</scope>
    <source>
        <strain evidence="2">cv. Varoflay</strain>
    </source>
</reference>
<dbReference type="RefSeq" id="XP_056698814.1">
    <property type="nucleotide sequence ID" value="XM_056842836.1"/>
</dbReference>
<gene>
    <name evidence="3 4 5" type="primary">LOC110797246</name>
</gene>
<accession>A0A9R0IYJ3</accession>
<evidence type="ECO:0000313" key="5">
    <source>
        <dbReference type="RefSeq" id="XP_056698815.1"/>
    </source>
</evidence>
<feature type="compositionally biased region" description="Basic and acidic residues" evidence="1">
    <location>
        <begin position="188"/>
        <end position="199"/>
    </location>
</feature>
<dbReference type="KEGG" id="soe:110797246"/>
<feature type="region of interest" description="Disordered" evidence="1">
    <location>
        <begin position="300"/>
        <end position="333"/>
    </location>
</feature>
<evidence type="ECO:0000256" key="1">
    <source>
        <dbReference type="SAM" id="MobiDB-lite"/>
    </source>
</evidence>
<dbReference type="GeneID" id="110797246"/>
<dbReference type="AlphaFoldDB" id="A0A9R0IYJ3"/>
<feature type="compositionally biased region" description="Polar residues" evidence="1">
    <location>
        <begin position="1"/>
        <end position="20"/>
    </location>
</feature>
<name>A0A9R0IYJ3_SPIOL</name>
<feature type="region of interest" description="Disordered" evidence="1">
    <location>
        <begin position="181"/>
        <end position="227"/>
    </location>
</feature>
<reference evidence="3" key="2">
    <citation type="submission" date="2025-04" db="UniProtKB">
        <authorList>
            <consortium name="RefSeq"/>
        </authorList>
    </citation>
    <scope>IDENTIFICATION</scope>
    <source>
        <tissue evidence="4 5">Leaf</tissue>
    </source>
</reference>
<protein>
    <submittedName>
        <fullName evidence="3">Uncharacterized protein LOC110797246</fullName>
    </submittedName>
    <submittedName>
        <fullName evidence="4 5">Uncharacterized protein isoform X2</fullName>
    </submittedName>
</protein>
<keyword evidence="2" id="KW-1185">Reference proteome</keyword>
<feature type="region of interest" description="Disordered" evidence="1">
    <location>
        <begin position="1"/>
        <end position="23"/>
    </location>
</feature>
<dbReference type="Proteomes" id="UP000813463">
    <property type="component" value="Chromosome 4"/>
</dbReference>
<proteinExistence type="predicted"/>
<dbReference type="RefSeq" id="XP_021858028.1">
    <property type="nucleotide sequence ID" value="XM_022002336.1"/>
</dbReference>
<organism evidence="2 3">
    <name type="scientific">Spinacia oleracea</name>
    <name type="common">Spinach</name>
    <dbReference type="NCBI Taxonomy" id="3562"/>
    <lineage>
        <taxon>Eukaryota</taxon>
        <taxon>Viridiplantae</taxon>
        <taxon>Streptophyta</taxon>
        <taxon>Embryophyta</taxon>
        <taxon>Tracheophyta</taxon>
        <taxon>Spermatophyta</taxon>
        <taxon>Magnoliopsida</taxon>
        <taxon>eudicotyledons</taxon>
        <taxon>Gunneridae</taxon>
        <taxon>Pentapetalae</taxon>
        <taxon>Caryophyllales</taxon>
        <taxon>Chenopodiaceae</taxon>
        <taxon>Chenopodioideae</taxon>
        <taxon>Anserineae</taxon>
        <taxon>Spinacia</taxon>
    </lineage>
</organism>
<dbReference type="RefSeq" id="XP_056698815.1">
    <property type="nucleotide sequence ID" value="XM_056842837.1"/>
</dbReference>
<dbReference type="PANTHER" id="PTHR36368">
    <property type="entry name" value="ATP-DEPENDENT CASEINOLYTIC PROTEASE/CROTONASE FAMILY PROTEIN"/>
    <property type="match status" value="1"/>
</dbReference>
<evidence type="ECO:0000313" key="4">
    <source>
        <dbReference type="RefSeq" id="XP_056698814.1"/>
    </source>
</evidence>
<evidence type="ECO:0000313" key="2">
    <source>
        <dbReference type="Proteomes" id="UP000813463"/>
    </source>
</evidence>
<evidence type="ECO:0000313" key="3">
    <source>
        <dbReference type="RefSeq" id="XP_021858028.1"/>
    </source>
</evidence>
<sequence length="388" mass="44373">MRNPRSQVTGFSSSPTSQFSEPPDIKKWFSSYNYQSPELNTNEDFCFSHGVDDKERGLFVEDSETEDEGNFEDLAEINRSVAIRKSIEEAKKHDSPSVPVVEVPAFPDSLSIPSEPPDITKWFSSYVYESPELDSADFDVPLSSGYTFGDVKEVDKEKEVLLKESPVTEVEDELLSYSETIITPSGVENRKNPPVDGLERSNFLPKNSSYLKRTSDQRTSEELNDCNTLPDKSVVYPRNKDEDLLPVKATYGRGKRVVETAEKNTEKKFTAAETNTGWISLNRKPREEYSRSIIKERGEHISPENQFSSMKNKARPRINKENSPVKSDCFSDGKNDKRLRREILRETTNFNLSHLPEVAGKWKCPQKHKPDTGPPMKQLRLERWIHKI</sequence>